<dbReference type="PANTHER" id="PTHR28037">
    <property type="entry name" value="ALCOHOL O-ACETYLTRANSFERASE 1-RELATED"/>
    <property type="match status" value="1"/>
</dbReference>
<dbReference type="InterPro" id="IPR010828">
    <property type="entry name" value="Atf2/Sli1-like"/>
</dbReference>
<dbReference type="InterPro" id="IPR023213">
    <property type="entry name" value="CAT-like_dom_sf"/>
</dbReference>
<dbReference type="EMBL" id="MU251250">
    <property type="protein sequence ID" value="KAG9255520.1"/>
    <property type="molecule type" value="Genomic_DNA"/>
</dbReference>
<sequence length="520" mass="58014">MAAVDGTKKTHKGASPMVVRPLGHMERYMAALYTLKAMCATVISCRYVVPQELRPASEHSALQQTIIRAVAQTTLNHPLMQVGIIKESTKQPYWVRLDSIDFDKITEWHTVPAEQDYATAVEDVLNEQIDRRFEERETRPGWRLVVTRTQGGDFVDVMWAFNHTIADGMSAKIFHEDLLSFLDDPTQKPDRPVNLHGNVLLLGQSTGPFTPPQNKLANFSSSPGFAIQSAWDELKPSFMSKPTYTQKQWGPFQTSPTTTNRTSILIDADKSKRIVAACRKNGATVTSMLNGIVFASLYHELKDMDGQPSLSGSTAVDQRRFLGSSVNGVDPKRMVNNLVTMVAHDFTEEDVLRITKNIGTQDPSQGLAYLEPVVWEVAGLTRGHVQERLDKGFKDDIMSLMGLVGDWRSEVTRSMKKPRRESWQVTNLGVIDGHGGSAEGGWHISRAMFSLSAELCRSLFILSCFGVKGGEISVDITWQDGLNELVQRVGERLTTDTLGWCNWLADGEWKEDGGLKLFRP</sequence>
<dbReference type="AlphaFoldDB" id="A0A9P7ZNY6"/>
<organism evidence="1 2">
    <name type="scientific">Emericellopsis atlantica</name>
    <dbReference type="NCBI Taxonomy" id="2614577"/>
    <lineage>
        <taxon>Eukaryota</taxon>
        <taxon>Fungi</taxon>
        <taxon>Dikarya</taxon>
        <taxon>Ascomycota</taxon>
        <taxon>Pezizomycotina</taxon>
        <taxon>Sordariomycetes</taxon>
        <taxon>Hypocreomycetidae</taxon>
        <taxon>Hypocreales</taxon>
        <taxon>Bionectriaceae</taxon>
        <taxon>Emericellopsis</taxon>
    </lineage>
</organism>
<name>A0A9P7ZNY6_9HYPO</name>
<dbReference type="GeneID" id="70291463"/>
<dbReference type="InterPro" id="IPR052058">
    <property type="entry name" value="Alcohol_O-acetyltransferase"/>
</dbReference>
<gene>
    <name evidence="1" type="ORF">F5Z01DRAFT_545963</name>
</gene>
<protein>
    <submittedName>
        <fullName evidence="1">Alcohol acetyltransferase-domain-containing protein</fullName>
    </submittedName>
</protein>
<dbReference type="RefSeq" id="XP_046119444.1">
    <property type="nucleotide sequence ID" value="XM_046260560.1"/>
</dbReference>
<proteinExistence type="predicted"/>
<dbReference type="SUPFAM" id="SSF52777">
    <property type="entry name" value="CoA-dependent acyltransferases"/>
    <property type="match status" value="1"/>
</dbReference>
<keyword evidence="2" id="KW-1185">Reference proteome</keyword>
<dbReference type="Proteomes" id="UP000887229">
    <property type="component" value="Unassembled WGS sequence"/>
</dbReference>
<dbReference type="PANTHER" id="PTHR28037:SF1">
    <property type="entry name" value="ALCOHOL O-ACETYLTRANSFERASE 1-RELATED"/>
    <property type="match status" value="1"/>
</dbReference>
<dbReference type="OrthoDB" id="2150604at2759"/>
<evidence type="ECO:0000313" key="2">
    <source>
        <dbReference type="Proteomes" id="UP000887229"/>
    </source>
</evidence>
<comment type="caution">
    <text evidence="1">The sequence shown here is derived from an EMBL/GenBank/DDBJ whole genome shotgun (WGS) entry which is preliminary data.</text>
</comment>
<reference evidence="1" key="1">
    <citation type="journal article" date="2021" name="IMA Fungus">
        <title>Genomic characterization of three marine fungi, including Emericellopsis atlantica sp. nov. with signatures of a generalist lifestyle and marine biomass degradation.</title>
        <authorList>
            <person name="Hagestad O.C."/>
            <person name="Hou L."/>
            <person name="Andersen J.H."/>
            <person name="Hansen E.H."/>
            <person name="Altermark B."/>
            <person name="Li C."/>
            <person name="Kuhnert E."/>
            <person name="Cox R.J."/>
            <person name="Crous P.W."/>
            <person name="Spatafora J.W."/>
            <person name="Lail K."/>
            <person name="Amirebrahimi M."/>
            <person name="Lipzen A."/>
            <person name="Pangilinan J."/>
            <person name="Andreopoulos W."/>
            <person name="Hayes R.D."/>
            <person name="Ng V."/>
            <person name="Grigoriev I.V."/>
            <person name="Jackson S.A."/>
            <person name="Sutton T.D.S."/>
            <person name="Dobson A.D.W."/>
            <person name="Rama T."/>
        </authorList>
    </citation>
    <scope>NUCLEOTIDE SEQUENCE</scope>
    <source>
        <strain evidence="1">TS7</strain>
    </source>
</reference>
<accession>A0A9P7ZNY6</accession>
<dbReference type="GO" id="GO:0008080">
    <property type="term" value="F:N-acetyltransferase activity"/>
    <property type="evidence" value="ECO:0007669"/>
    <property type="project" value="TreeGrafter"/>
</dbReference>
<dbReference type="Gene3D" id="3.30.559.10">
    <property type="entry name" value="Chloramphenicol acetyltransferase-like domain"/>
    <property type="match status" value="1"/>
</dbReference>
<evidence type="ECO:0000313" key="1">
    <source>
        <dbReference type="EMBL" id="KAG9255520.1"/>
    </source>
</evidence>
<dbReference type="Pfam" id="PF07247">
    <property type="entry name" value="AATase"/>
    <property type="match status" value="1"/>
</dbReference>